<keyword evidence="4" id="KW-1185">Reference proteome</keyword>
<keyword evidence="2" id="KW-0472">Membrane</keyword>
<reference evidence="3 4" key="1">
    <citation type="journal article" date="2009" name="Science">
        <title>Green evolution and dynamic adaptations revealed by genomes of the marine picoeukaryotes Micromonas.</title>
        <authorList>
            <person name="Worden A.Z."/>
            <person name="Lee J.H."/>
            <person name="Mock T."/>
            <person name="Rouze P."/>
            <person name="Simmons M.P."/>
            <person name="Aerts A.L."/>
            <person name="Allen A.E."/>
            <person name="Cuvelier M.L."/>
            <person name="Derelle E."/>
            <person name="Everett M.V."/>
            <person name="Foulon E."/>
            <person name="Grimwood J."/>
            <person name="Gundlach H."/>
            <person name="Henrissat B."/>
            <person name="Napoli C."/>
            <person name="McDonald S.M."/>
            <person name="Parker M.S."/>
            <person name="Rombauts S."/>
            <person name="Salamov A."/>
            <person name="Von Dassow P."/>
            <person name="Badger J.H."/>
            <person name="Coutinho P.M."/>
            <person name="Demir E."/>
            <person name="Dubchak I."/>
            <person name="Gentemann C."/>
            <person name="Eikrem W."/>
            <person name="Gready J.E."/>
            <person name="John U."/>
            <person name="Lanier W."/>
            <person name="Lindquist E.A."/>
            <person name="Lucas S."/>
            <person name="Mayer K.F."/>
            <person name="Moreau H."/>
            <person name="Not F."/>
            <person name="Otillar R."/>
            <person name="Panaud O."/>
            <person name="Pangilinan J."/>
            <person name="Paulsen I."/>
            <person name="Piegu B."/>
            <person name="Poliakov A."/>
            <person name="Robbens S."/>
            <person name="Schmutz J."/>
            <person name="Toulza E."/>
            <person name="Wyss T."/>
            <person name="Zelensky A."/>
            <person name="Zhou K."/>
            <person name="Armbrust E.V."/>
            <person name="Bhattacharya D."/>
            <person name="Goodenough U.W."/>
            <person name="Van de Peer Y."/>
            <person name="Grigoriev I.V."/>
        </authorList>
    </citation>
    <scope>NUCLEOTIDE SEQUENCE [LARGE SCALE GENOMIC DNA]</scope>
    <source>
        <strain evidence="4">RCC299 / NOUM17</strain>
    </source>
</reference>
<evidence type="ECO:0000313" key="4">
    <source>
        <dbReference type="Proteomes" id="UP000002009"/>
    </source>
</evidence>
<evidence type="ECO:0000313" key="3">
    <source>
        <dbReference type="EMBL" id="ACO61764.1"/>
    </source>
</evidence>
<organism evidence="3 4">
    <name type="scientific">Micromonas commoda (strain RCC299 / NOUM17 / CCMP2709)</name>
    <name type="common">Picoplanktonic green alga</name>
    <dbReference type="NCBI Taxonomy" id="296587"/>
    <lineage>
        <taxon>Eukaryota</taxon>
        <taxon>Viridiplantae</taxon>
        <taxon>Chlorophyta</taxon>
        <taxon>Mamiellophyceae</taxon>
        <taxon>Mamiellales</taxon>
        <taxon>Mamiellaceae</taxon>
        <taxon>Micromonas</taxon>
    </lineage>
</organism>
<dbReference type="EMBL" id="CP001324">
    <property type="protein sequence ID" value="ACO61764.1"/>
    <property type="molecule type" value="Genomic_DNA"/>
</dbReference>
<evidence type="ECO:0008006" key="5">
    <source>
        <dbReference type="Google" id="ProtNLM"/>
    </source>
</evidence>
<dbReference type="RefSeq" id="XP_002500506.1">
    <property type="nucleotide sequence ID" value="XM_002500460.1"/>
</dbReference>
<keyword evidence="2" id="KW-1133">Transmembrane helix</keyword>
<gene>
    <name evidence="3" type="ORF">MICPUN_56919</name>
</gene>
<dbReference type="AlphaFoldDB" id="C1E1L9"/>
<dbReference type="InParanoid" id="C1E1L9"/>
<protein>
    <recommendedName>
        <fullName evidence="5">Nucleotide-diphospho-sugar transferase domain-containing protein</fullName>
    </recommendedName>
</protein>
<accession>C1E1L9</accession>
<sequence>MNRRGGVAALIALAMVTFVYLAYVSGVGNMYLPSESVASTTSSPVGRVAIPARIANPSPPAPAPLVDERPEPAPEPRASPAPTSPAVVRDDRKDEGRKLPMECPMVDVADPENVAAVARSLGDASDVVVFATQDIEHWRAEFLVNVILNLMSVNVTSVVTVGRHKHTCESARRDNPDVVRCCVYSTWLDGHDALKRWTLAEDHAYVLWLIRYRFALDIMRAGEVGVLVSDSDMWFERDPFELLKDAATGLGTHSVVANVEGEPFPSMNGGLVYFRADLPGKGGRYLLEVFNDHVDDLLADESPPECHKEQGVGTQVVWGAMMDQDILRDAAETAVAGAPLWWSYTHHVCLFKGGYDEATKAKMEIKSKHPETLDWSRSGRSLPRPFQSHPAVEALGDEHPLNESEEKYGIMKVPNYETWRNLTILAAPKWMFANHGDGDGWFALRPRPGAAFHCMSQNQGIKPRMLRAYDMWHWDVLGAGRGIRVGQGRYLSLASAAFGHFTKRGEFAMQAHRLAALAAATGRIPVLPMIPCASPWLDDWRRPDDCYAGVLERINVLAGTCPVTALRQFQGPDAAYPGDPAAEGSVGSPCCYFVPPGDDCEEKFAAWGAEMTGEDPHNRPGRTVRLDAIIDAAQLVVDAGDATEYADRSWVLGDDFPPDNAKHPTDVFVDFGRVVKAIEGDGDQNTPWVEIDMRGKDALPRVVTQRGVDDKSRRKWFMDYNAACPLVNRVSPMV</sequence>
<evidence type="ECO:0000256" key="2">
    <source>
        <dbReference type="SAM" id="Phobius"/>
    </source>
</evidence>
<evidence type="ECO:0000256" key="1">
    <source>
        <dbReference type="SAM" id="MobiDB-lite"/>
    </source>
</evidence>
<feature type="region of interest" description="Disordered" evidence="1">
    <location>
        <begin position="52"/>
        <end position="93"/>
    </location>
</feature>
<dbReference type="Proteomes" id="UP000002009">
    <property type="component" value="Chromosome 3"/>
</dbReference>
<feature type="transmembrane region" description="Helical" evidence="2">
    <location>
        <begin position="7"/>
        <end position="32"/>
    </location>
</feature>
<dbReference type="KEGG" id="mis:MICPUN_56919"/>
<name>C1E1L9_MICCC</name>
<dbReference type="GeneID" id="8242122"/>
<proteinExistence type="predicted"/>
<keyword evidence="2" id="KW-0812">Transmembrane</keyword>